<keyword evidence="1" id="KW-0645">Protease</keyword>
<evidence type="ECO:0000256" key="3">
    <source>
        <dbReference type="ARBA" id="ARBA00022801"/>
    </source>
</evidence>
<evidence type="ECO:0000256" key="4">
    <source>
        <dbReference type="ARBA" id="ARBA00023049"/>
    </source>
</evidence>
<dbReference type="InterPro" id="IPR029149">
    <property type="entry name" value="Creatin/AminoP/Spt16_N"/>
</dbReference>
<dbReference type="SUPFAM" id="SSF53092">
    <property type="entry name" value="Creatinase/prolidase N-terminal domain"/>
    <property type="match status" value="1"/>
</dbReference>
<gene>
    <name evidence="5" type="ORF">TBIB3V08_LOCUS9039</name>
</gene>
<dbReference type="AlphaFoldDB" id="A0A7R9F612"/>
<proteinExistence type="predicted"/>
<dbReference type="Gene3D" id="3.40.350.10">
    <property type="entry name" value="Creatinase/prolidase N-terminal domain"/>
    <property type="match status" value="1"/>
</dbReference>
<dbReference type="GO" id="GO:0006508">
    <property type="term" value="P:proteolysis"/>
    <property type="evidence" value="ECO:0007669"/>
    <property type="project" value="UniProtKB-KW"/>
</dbReference>
<evidence type="ECO:0000256" key="2">
    <source>
        <dbReference type="ARBA" id="ARBA00022723"/>
    </source>
</evidence>
<keyword evidence="2" id="KW-0479">Metal-binding</keyword>
<dbReference type="PANTHER" id="PTHR48480:SF2">
    <property type="entry name" value="PEPTIDASE D"/>
    <property type="match status" value="1"/>
</dbReference>
<accession>A0A7R9F612</accession>
<keyword evidence="4" id="KW-0482">Metalloprotease</keyword>
<organism evidence="5">
    <name type="scientific">Timema bartmani</name>
    <dbReference type="NCBI Taxonomy" id="61472"/>
    <lineage>
        <taxon>Eukaryota</taxon>
        <taxon>Metazoa</taxon>
        <taxon>Ecdysozoa</taxon>
        <taxon>Arthropoda</taxon>
        <taxon>Hexapoda</taxon>
        <taxon>Insecta</taxon>
        <taxon>Pterygota</taxon>
        <taxon>Neoptera</taxon>
        <taxon>Polyneoptera</taxon>
        <taxon>Phasmatodea</taxon>
        <taxon>Timematodea</taxon>
        <taxon>Timematoidea</taxon>
        <taxon>Timematidae</taxon>
        <taxon>Timema</taxon>
    </lineage>
</organism>
<protein>
    <submittedName>
        <fullName evidence="5">Uncharacterized protein</fullName>
    </submittedName>
</protein>
<reference evidence="5" key="1">
    <citation type="submission" date="2020-11" db="EMBL/GenBank/DDBJ databases">
        <authorList>
            <person name="Tran Van P."/>
        </authorList>
    </citation>
    <scope>NUCLEOTIDE SEQUENCE</scope>
</reference>
<keyword evidence="3" id="KW-0378">Hydrolase</keyword>
<dbReference type="PANTHER" id="PTHR48480">
    <property type="match status" value="1"/>
</dbReference>
<sequence length="167" mass="19268">MEWASFAYETGPFHSISDPVRLFVCLLWQFLVRDEAELITRMRTFALMRNWEVENHLGKTTPSSPDRDSNLDLPVLGGLAQHDWRVSQLRHQGRSGFSMGDHTLFVPNELFHQNRQRLCDRLRRNEEVPEGAVVLLQGGSAVPHYDTDVDYLFRQVTCPRDSKGKLS</sequence>
<dbReference type="GO" id="GO:0046872">
    <property type="term" value="F:metal ion binding"/>
    <property type="evidence" value="ECO:0007669"/>
    <property type="project" value="UniProtKB-KW"/>
</dbReference>
<name>A0A7R9F612_9NEOP</name>
<evidence type="ECO:0000256" key="1">
    <source>
        <dbReference type="ARBA" id="ARBA00022670"/>
    </source>
</evidence>
<evidence type="ECO:0000313" key="5">
    <source>
        <dbReference type="EMBL" id="CAD7446713.1"/>
    </source>
</evidence>
<dbReference type="GO" id="GO:0008237">
    <property type="term" value="F:metallopeptidase activity"/>
    <property type="evidence" value="ECO:0007669"/>
    <property type="project" value="UniProtKB-KW"/>
</dbReference>
<dbReference type="EMBL" id="OD568242">
    <property type="protein sequence ID" value="CAD7446713.1"/>
    <property type="molecule type" value="Genomic_DNA"/>
</dbReference>
<dbReference type="InterPro" id="IPR052433">
    <property type="entry name" value="X-Pro_dipept-like"/>
</dbReference>